<dbReference type="NCBIfam" id="TIGR01439">
    <property type="entry name" value="lp_hng_hel_AbrB"/>
    <property type="match status" value="1"/>
</dbReference>
<dbReference type="InterPro" id="IPR007159">
    <property type="entry name" value="SpoVT-AbrB_dom"/>
</dbReference>
<sequence length="91" mass="10232">MATSPIEVQVGASGRLVIPAPLRHELDLKSGDRLIGRIEDGRLIFEKRETIIQRLKGQFADLRGQEVIDDLIAQRRLEAEPEVLSVLVKFT</sequence>
<keyword evidence="2" id="KW-0238">DNA-binding</keyword>
<dbReference type="Gene3D" id="2.10.260.10">
    <property type="match status" value="1"/>
</dbReference>
<protein>
    <submittedName>
        <fullName evidence="2">AbrB/MazE/SpoVT family DNA-binding domain-containing protein</fullName>
    </submittedName>
</protein>
<comment type="caution">
    <text evidence="2">The sequence shown here is derived from an EMBL/GenBank/DDBJ whole genome shotgun (WGS) entry which is preliminary data.</text>
</comment>
<dbReference type="SMART" id="SM00966">
    <property type="entry name" value="SpoVT_AbrB"/>
    <property type="match status" value="1"/>
</dbReference>
<dbReference type="Pfam" id="PF04014">
    <property type="entry name" value="MazE_antitoxin"/>
    <property type="match status" value="1"/>
</dbReference>
<dbReference type="SUPFAM" id="SSF89447">
    <property type="entry name" value="AbrB/MazE/MraZ-like"/>
    <property type="match status" value="1"/>
</dbReference>
<dbReference type="Proteomes" id="UP001154265">
    <property type="component" value="Unassembled WGS sequence"/>
</dbReference>
<proteinExistence type="predicted"/>
<evidence type="ECO:0000313" key="2">
    <source>
        <dbReference type="EMBL" id="MDG2989674.1"/>
    </source>
</evidence>
<name>A0ABT6EVY2_9SYNE</name>
<reference evidence="2" key="2">
    <citation type="submission" date="2022-01" db="EMBL/GenBank/DDBJ databases">
        <authorList>
            <person name="Zivanovic Y."/>
            <person name="Moreira D."/>
            <person name="Lopez-Garcia P."/>
        </authorList>
    </citation>
    <scope>NUCLEOTIDE SEQUENCE</scope>
    <source>
        <strain evidence="2">G9</strain>
    </source>
</reference>
<dbReference type="EMBL" id="JAKKUT010000001">
    <property type="protein sequence ID" value="MDG2989674.1"/>
    <property type="molecule type" value="Genomic_DNA"/>
</dbReference>
<accession>A0ABT6EVY2</accession>
<evidence type="ECO:0000313" key="3">
    <source>
        <dbReference type="Proteomes" id="UP001154265"/>
    </source>
</evidence>
<dbReference type="GO" id="GO:0003677">
    <property type="term" value="F:DNA binding"/>
    <property type="evidence" value="ECO:0007669"/>
    <property type="project" value="UniProtKB-KW"/>
</dbReference>
<organism evidence="2 3">
    <name type="scientific">Candidatus Synechococcus calcipolaris G9</name>
    <dbReference type="NCBI Taxonomy" id="1497997"/>
    <lineage>
        <taxon>Bacteria</taxon>
        <taxon>Bacillati</taxon>
        <taxon>Cyanobacteriota</taxon>
        <taxon>Cyanophyceae</taxon>
        <taxon>Synechococcales</taxon>
        <taxon>Synechococcaceae</taxon>
        <taxon>Synechococcus</taxon>
    </lineage>
</organism>
<dbReference type="RefSeq" id="WP_277865590.1">
    <property type="nucleotide sequence ID" value="NZ_JAKKUT010000001.1"/>
</dbReference>
<reference evidence="2" key="1">
    <citation type="journal article" date="2022" name="Genome Biol. Evol.">
        <title>A New Gene Family Diagnostic for Intracellular Biomineralization of Amorphous Ca Carbonates by Cyanobacteria.</title>
        <authorList>
            <person name="Benzerara K."/>
            <person name="Duprat E."/>
            <person name="Bitard-Feildel T."/>
            <person name="Caumes G."/>
            <person name="Cassier-Chauvat C."/>
            <person name="Chauvat F."/>
            <person name="Dezi M."/>
            <person name="Diop S.I."/>
            <person name="Gaschignard G."/>
            <person name="Gorgen S."/>
            <person name="Gugger M."/>
            <person name="Lopez-Garcia P."/>
            <person name="Millet M."/>
            <person name="Skouri-Panet F."/>
            <person name="Moreira D."/>
            <person name="Callebaut I."/>
        </authorList>
    </citation>
    <scope>NUCLEOTIDE SEQUENCE</scope>
    <source>
        <strain evidence="2">G9</strain>
    </source>
</reference>
<evidence type="ECO:0000259" key="1">
    <source>
        <dbReference type="SMART" id="SM00966"/>
    </source>
</evidence>
<gene>
    <name evidence="2" type="ORF">L3556_01810</name>
</gene>
<keyword evidence="3" id="KW-1185">Reference proteome</keyword>
<feature type="domain" description="SpoVT-AbrB" evidence="1">
    <location>
        <begin position="8"/>
        <end position="53"/>
    </location>
</feature>
<dbReference type="InterPro" id="IPR037914">
    <property type="entry name" value="SpoVT-AbrB_sf"/>
</dbReference>